<evidence type="ECO:0000256" key="2">
    <source>
        <dbReference type="ARBA" id="ARBA00022448"/>
    </source>
</evidence>
<evidence type="ECO:0008006" key="15">
    <source>
        <dbReference type="Google" id="ProtNLM"/>
    </source>
</evidence>
<feature type="transmembrane region" description="Helical" evidence="10">
    <location>
        <begin position="125"/>
        <end position="146"/>
    </location>
</feature>
<evidence type="ECO:0000313" key="14">
    <source>
        <dbReference type="Proteomes" id="UP000572817"/>
    </source>
</evidence>
<evidence type="ECO:0000256" key="10">
    <source>
        <dbReference type="SAM" id="Phobius"/>
    </source>
</evidence>
<dbReference type="InterPro" id="IPR036640">
    <property type="entry name" value="ABC1_TM_sf"/>
</dbReference>
<dbReference type="OrthoDB" id="6500128at2759"/>
<feature type="region of interest" description="Disordered" evidence="9">
    <location>
        <begin position="166"/>
        <end position="185"/>
    </location>
</feature>
<comment type="subcellular location">
    <subcellularLocation>
        <location evidence="1">Membrane</location>
        <topology evidence="1">Multi-pass membrane protein</topology>
    </subcellularLocation>
</comment>
<feature type="transmembrane region" description="Helical" evidence="10">
    <location>
        <begin position="212"/>
        <end position="231"/>
    </location>
</feature>
<keyword evidence="6 10" id="KW-1133">Transmembrane helix</keyword>
<evidence type="ECO:0000313" key="13">
    <source>
        <dbReference type="EMBL" id="KAF4310776.1"/>
    </source>
</evidence>
<feature type="region of interest" description="Disordered" evidence="9">
    <location>
        <begin position="730"/>
        <end position="761"/>
    </location>
</feature>
<evidence type="ECO:0000256" key="3">
    <source>
        <dbReference type="ARBA" id="ARBA00022692"/>
    </source>
</evidence>
<dbReference type="FunFam" id="3.40.50.300:FF:000186">
    <property type="entry name" value="ATP-binding cassette sub-family B member 7, mitochondrial"/>
    <property type="match status" value="1"/>
</dbReference>
<evidence type="ECO:0000256" key="9">
    <source>
        <dbReference type="SAM" id="MobiDB-lite"/>
    </source>
</evidence>
<dbReference type="Pfam" id="PF00664">
    <property type="entry name" value="ABC_membrane"/>
    <property type="match status" value="1"/>
</dbReference>
<dbReference type="InterPro" id="IPR042208">
    <property type="entry name" value="D-ser_dehydrat-like_sf"/>
</dbReference>
<accession>A0A8H4J067</accession>
<dbReference type="PANTHER" id="PTHR24221:SF651">
    <property type="entry name" value="HEAVY METAL TOLERANCE PROTEIN"/>
    <property type="match status" value="1"/>
</dbReference>
<dbReference type="EMBL" id="WWBZ02000013">
    <property type="protein sequence ID" value="KAF4310776.1"/>
    <property type="molecule type" value="Genomic_DNA"/>
</dbReference>
<organism evidence="13 14">
    <name type="scientific">Botryosphaeria dothidea</name>
    <dbReference type="NCBI Taxonomy" id="55169"/>
    <lineage>
        <taxon>Eukaryota</taxon>
        <taxon>Fungi</taxon>
        <taxon>Dikarya</taxon>
        <taxon>Ascomycota</taxon>
        <taxon>Pezizomycotina</taxon>
        <taxon>Dothideomycetes</taxon>
        <taxon>Dothideomycetes incertae sedis</taxon>
        <taxon>Botryosphaeriales</taxon>
        <taxon>Botryosphaeriaceae</taxon>
        <taxon>Botryosphaeria</taxon>
    </lineage>
</organism>
<dbReference type="GO" id="GO:0005774">
    <property type="term" value="C:vacuolar membrane"/>
    <property type="evidence" value="ECO:0007669"/>
    <property type="project" value="TreeGrafter"/>
</dbReference>
<evidence type="ECO:0000256" key="6">
    <source>
        <dbReference type="ARBA" id="ARBA00022989"/>
    </source>
</evidence>
<dbReference type="SUPFAM" id="SSF52540">
    <property type="entry name" value="P-loop containing nucleoside triphosphate hydrolases"/>
    <property type="match status" value="1"/>
</dbReference>
<dbReference type="SUPFAM" id="SSF90123">
    <property type="entry name" value="ABC transporter transmembrane region"/>
    <property type="match status" value="1"/>
</dbReference>
<keyword evidence="4" id="KW-0547">Nucleotide-binding</keyword>
<dbReference type="InterPro" id="IPR003593">
    <property type="entry name" value="AAA+_ATPase"/>
</dbReference>
<keyword evidence="7 10" id="KW-0472">Membrane</keyword>
<keyword evidence="2" id="KW-0813">Transport</keyword>
<reference evidence="13" key="1">
    <citation type="submission" date="2020-04" db="EMBL/GenBank/DDBJ databases">
        <title>Genome Assembly and Annotation of Botryosphaeria dothidea sdau 11-99, a Latent Pathogen of Apple Fruit Ring Rot in China.</title>
        <authorList>
            <person name="Yu C."/>
            <person name="Diao Y."/>
            <person name="Lu Q."/>
            <person name="Zhao J."/>
            <person name="Cui S."/>
            <person name="Peng C."/>
            <person name="He B."/>
            <person name="Liu H."/>
        </authorList>
    </citation>
    <scope>NUCLEOTIDE SEQUENCE [LARGE SCALE GENOMIC DNA]</scope>
    <source>
        <strain evidence="13">Sdau11-99</strain>
    </source>
</reference>
<dbReference type="SMART" id="SM00382">
    <property type="entry name" value="AAA"/>
    <property type="match status" value="1"/>
</dbReference>
<dbReference type="Gene3D" id="1.20.1560.10">
    <property type="entry name" value="ABC transporter type 1, transmembrane domain"/>
    <property type="match status" value="2"/>
</dbReference>
<protein>
    <recommendedName>
        <fullName evidence="15">Abc transporter protein</fullName>
    </recommendedName>
</protein>
<keyword evidence="5" id="KW-0067">ATP-binding</keyword>
<gene>
    <name evidence="13" type="ORF">GTA08_BOTSDO13763</name>
</gene>
<dbReference type="SMART" id="SM01119">
    <property type="entry name" value="D-ser_dehydrat"/>
    <property type="match status" value="1"/>
</dbReference>
<comment type="similarity">
    <text evidence="8">Belongs to the ABC transporter superfamily. ABCB family. Heavy Metal importer (TC 3.A.1.210) subfamily.</text>
</comment>
<keyword evidence="3 10" id="KW-0812">Transmembrane</keyword>
<evidence type="ECO:0000256" key="4">
    <source>
        <dbReference type="ARBA" id="ARBA00022741"/>
    </source>
</evidence>
<feature type="transmembrane region" description="Helical" evidence="10">
    <location>
        <begin position="92"/>
        <end position="113"/>
    </location>
</feature>
<feature type="transmembrane region" description="Helical" evidence="10">
    <location>
        <begin position="358"/>
        <end position="377"/>
    </location>
</feature>
<dbReference type="PANTHER" id="PTHR24221">
    <property type="entry name" value="ATP-BINDING CASSETTE SUB-FAMILY B"/>
    <property type="match status" value="1"/>
</dbReference>
<feature type="domain" description="ABC transmembrane type-1" evidence="12">
    <location>
        <begin position="220"/>
        <end position="476"/>
    </location>
</feature>
<dbReference type="Pfam" id="PF00005">
    <property type="entry name" value="ABC_tran"/>
    <property type="match status" value="1"/>
</dbReference>
<dbReference type="PROSITE" id="PS50893">
    <property type="entry name" value="ABC_TRANSPORTER_2"/>
    <property type="match status" value="1"/>
</dbReference>
<name>A0A8H4J067_9PEZI</name>
<feature type="transmembrane region" description="Helical" evidence="10">
    <location>
        <begin position="53"/>
        <end position="80"/>
    </location>
</feature>
<dbReference type="AlphaFoldDB" id="A0A8H4J067"/>
<dbReference type="InterPro" id="IPR003439">
    <property type="entry name" value="ABC_transporter-like_ATP-bd"/>
</dbReference>
<dbReference type="GO" id="GO:0000041">
    <property type="term" value="P:transition metal ion transport"/>
    <property type="evidence" value="ECO:0007669"/>
    <property type="project" value="UniProtKB-ARBA"/>
</dbReference>
<dbReference type="PROSITE" id="PS50929">
    <property type="entry name" value="ABC_TM1F"/>
    <property type="match status" value="1"/>
</dbReference>
<dbReference type="PROSITE" id="PS00211">
    <property type="entry name" value="ABC_TRANSPORTER_1"/>
    <property type="match status" value="1"/>
</dbReference>
<dbReference type="Pfam" id="PF14031">
    <property type="entry name" value="D-ser_dehydrat"/>
    <property type="match status" value="1"/>
</dbReference>
<evidence type="ECO:0000256" key="5">
    <source>
        <dbReference type="ARBA" id="ARBA00022840"/>
    </source>
</evidence>
<dbReference type="Gene3D" id="3.40.50.300">
    <property type="entry name" value="P-loop containing nucleotide triphosphate hydrolases"/>
    <property type="match status" value="1"/>
</dbReference>
<evidence type="ECO:0000259" key="12">
    <source>
        <dbReference type="PROSITE" id="PS50929"/>
    </source>
</evidence>
<proteinExistence type="inferred from homology"/>
<dbReference type="CDD" id="cd03253">
    <property type="entry name" value="ABCC_ATM1_transporter"/>
    <property type="match status" value="1"/>
</dbReference>
<dbReference type="GO" id="GO:0140359">
    <property type="term" value="F:ABC-type transporter activity"/>
    <property type="evidence" value="ECO:0007669"/>
    <property type="project" value="InterPro"/>
</dbReference>
<evidence type="ECO:0000256" key="7">
    <source>
        <dbReference type="ARBA" id="ARBA00023136"/>
    </source>
</evidence>
<feature type="transmembrane region" description="Helical" evidence="10">
    <location>
        <begin position="14"/>
        <end position="32"/>
    </location>
</feature>
<evidence type="ECO:0000256" key="8">
    <source>
        <dbReference type="ARBA" id="ARBA00024363"/>
    </source>
</evidence>
<feature type="transmembrane region" description="Helical" evidence="10">
    <location>
        <begin position="332"/>
        <end position="352"/>
    </location>
</feature>
<dbReference type="InterPro" id="IPR017871">
    <property type="entry name" value="ABC_transporter-like_CS"/>
</dbReference>
<evidence type="ECO:0000256" key="1">
    <source>
        <dbReference type="ARBA" id="ARBA00004141"/>
    </source>
</evidence>
<evidence type="ECO:0000259" key="11">
    <source>
        <dbReference type="PROSITE" id="PS50893"/>
    </source>
</evidence>
<dbReference type="GO" id="GO:0016887">
    <property type="term" value="F:ATP hydrolysis activity"/>
    <property type="evidence" value="ECO:0007669"/>
    <property type="project" value="InterPro"/>
</dbReference>
<dbReference type="InterPro" id="IPR027417">
    <property type="entry name" value="P-loop_NTPase"/>
</dbReference>
<comment type="caution">
    <text evidence="13">The sequence shown here is derived from an EMBL/GenBank/DDBJ whole genome shotgun (WGS) entry which is preliminary data.</text>
</comment>
<feature type="domain" description="ABC transporter" evidence="11">
    <location>
        <begin position="498"/>
        <end position="732"/>
    </location>
</feature>
<sequence>MDSFTEVTQSVLNLGYPVALFVCYLVSSIVVRSSSWRTKNQHHDAYETTGRNAIFWLIVLLCALLACQLAVLLFFAASILPDPDFPYEPTATHYHTWCTAVVLESLFAGCYFFNTSKSGNAYMTAYALLALHLCRIVCFATAMTLYSAQKYQSSSLEASPLLQADEDPTSYGAADIQKKPNQTQKDAQSTGWLEYLIGFGTFWPYIWPSHSIALQCRAYVCIILLILQRIINILVPIQLGRVVAKLGYGHMPWDELLLYTFFRTLQGQQGVIASVRALLWIPIGQAAYRRLTGSAFEHVLSLSLEFHLGKRLGEVMSALGKGGAINTFLDSLIFQLFPMVADIGVAAAYLLVMFDPMYSLIIIAMGGIYVFVTVYMAKYRGRARRQMVQEDREVDAVKTDAIMSYEVVHYNDAVGAELDRFSNRIASFQSAEYSVLVSLNLLNTNQNLIFALGVMLVICLSAYHVSIGMQKVAVFFHEQPTVVDKPDATEMASCNGHIAFRNVSFAYDRRRPALEDITFDVPPGASVAIVGESGSGKSTLLRLLFRFYNPDSGAVAVDGADVRDVTIASLRSHFGVVPQETMLFNDTLMYNIRYSRPAASDEDVYAACRFASIHERILSFPDGYETRVGERGLRLSGGEKQRVAIARAILKNPDIVLMDEATASLDSETEKVIQASLAKVSEGRTTITIAHRLSTIVNSDQIIVLHQGRIVERGSHTELLSRGGRYKEMWPGSNPRRSHGTAALRLDARRRASPGRVVDGSDATEGLRKALRSVDAGVAGGSLRTKLELHAGVYAVMDMQQLATNARTSLGRVEDEVALSVVAQMVSVYNDGEREKPEALVAVGPLGLGREPCPSYRGWGVVGRESYGSQKEEEPQSRLIVDRISQEHAIVAWEDGSLPIPLEVGQTVRIHPNHACVMGAMYGWYLVLDSDDRDEGSKIVDVWVRASGW</sequence>
<feature type="transmembrane region" description="Helical" evidence="10">
    <location>
        <begin position="448"/>
        <end position="466"/>
    </location>
</feature>
<dbReference type="InterPro" id="IPR011527">
    <property type="entry name" value="ABC1_TM_dom"/>
</dbReference>
<dbReference type="InterPro" id="IPR026956">
    <property type="entry name" value="D-ser_dehydrat-like_dom"/>
</dbReference>
<keyword evidence="14" id="KW-1185">Reference proteome</keyword>
<dbReference type="Proteomes" id="UP000572817">
    <property type="component" value="Unassembled WGS sequence"/>
</dbReference>
<dbReference type="InterPro" id="IPR039421">
    <property type="entry name" value="Type_1_exporter"/>
</dbReference>
<dbReference type="GO" id="GO:0005524">
    <property type="term" value="F:ATP binding"/>
    <property type="evidence" value="ECO:0007669"/>
    <property type="project" value="UniProtKB-KW"/>
</dbReference>
<dbReference type="Gene3D" id="2.40.37.20">
    <property type="entry name" value="D-serine dehydratase-like domain"/>
    <property type="match status" value="1"/>
</dbReference>